<proteinExistence type="predicted"/>
<protein>
    <recommendedName>
        <fullName evidence="3">Secreted protein</fullName>
    </recommendedName>
</protein>
<reference evidence="1 2" key="1">
    <citation type="journal article" date="2021" name="Commun. Biol.">
        <title>The genome of Shorea leprosula (Dipterocarpaceae) highlights the ecological relevance of drought in aseasonal tropical rainforests.</title>
        <authorList>
            <person name="Ng K.K.S."/>
            <person name="Kobayashi M.J."/>
            <person name="Fawcett J.A."/>
            <person name="Hatakeyama M."/>
            <person name="Paape T."/>
            <person name="Ng C.H."/>
            <person name="Ang C.C."/>
            <person name="Tnah L.H."/>
            <person name="Lee C.T."/>
            <person name="Nishiyama T."/>
            <person name="Sese J."/>
            <person name="O'Brien M.J."/>
            <person name="Copetti D."/>
            <person name="Mohd Noor M.I."/>
            <person name="Ong R.C."/>
            <person name="Putra M."/>
            <person name="Sireger I.Z."/>
            <person name="Indrioko S."/>
            <person name="Kosugi Y."/>
            <person name="Izuno A."/>
            <person name="Isagi Y."/>
            <person name="Lee S.L."/>
            <person name="Shimizu K.K."/>
        </authorList>
    </citation>
    <scope>NUCLEOTIDE SEQUENCE [LARGE SCALE GENOMIC DNA]</scope>
    <source>
        <strain evidence="1">214</strain>
    </source>
</reference>
<name>A0AAV5MKT0_9ROSI</name>
<evidence type="ECO:0000313" key="1">
    <source>
        <dbReference type="EMBL" id="GKV50119.1"/>
    </source>
</evidence>
<accession>A0AAV5MKT0</accession>
<dbReference type="Proteomes" id="UP001054252">
    <property type="component" value="Unassembled WGS sequence"/>
</dbReference>
<evidence type="ECO:0008006" key="3">
    <source>
        <dbReference type="Google" id="ProtNLM"/>
    </source>
</evidence>
<sequence length="91" mass="10073">MVTCLLDVGMRLMVARSCLRAIWSGCLSWERYGCMAARSLSYLSMSSYTYTGGLSFPSTFCHNQKWTPCMPLLHCGLSIPAQFGFSSVSLV</sequence>
<gene>
    <name evidence="1" type="ORF">SLEP1_g56833</name>
</gene>
<keyword evidence="2" id="KW-1185">Reference proteome</keyword>
<dbReference type="EMBL" id="BPVZ01000341">
    <property type="protein sequence ID" value="GKV50119.1"/>
    <property type="molecule type" value="Genomic_DNA"/>
</dbReference>
<dbReference type="AlphaFoldDB" id="A0AAV5MKT0"/>
<comment type="caution">
    <text evidence="1">The sequence shown here is derived from an EMBL/GenBank/DDBJ whole genome shotgun (WGS) entry which is preliminary data.</text>
</comment>
<organism evidence="1 2">
    <name type="scientific">Rubroshorea leprosula</name>
    <dbReference type="NCBI Taxonomy" id="152421"/>
    <lineage>
        <taxon>Eukaryota</taxon>
        <taxon>Viridiplantae</taxon>
        <taxon>Streptophyta</taxon>
        <taxon>Embryophyta</taxon>
        <taxon>Tracheophyta</taxon>
        <taxon>Spermatophyta</taxon>
        <taxon>Magnoliopsida</taxon>
        <taxon>eudicotyledons</taxon>
        <taxon>Gunneridae</taxon>
        <taxon>Pentapetalae</taxon>
        <taxon>rosids</taxon>
        <taxon>malvids</taxon>
        <taxon>Malvales</taxon>
        <taxon>Dipterocarpaceae</taxon>
        <taxon>Rubroshorea</taxon>
    </lineage>
</organism>
<evidence type="ECO:0000313" key="2">
    <source>
        <dbReference type="Proteomes" id="UP001054252"/>
    </source>
</evidence>